<name>A0AAD7BDC1_9AGAR</name>
<dbReference type="EMBL" id="JARKIF010000020">
    <property type="protein sequence ID" value="KAJ7617890.1"/>
    <property type="molecule type" value="Genomic_DNA"/>
</dbReference>
<sequence length="476" mass="53421">MPFSELNDHVLGEILAHFDIYHVLNFTQVDKRCRRSALSKQLWISLIRDLNSRGLRDSTAGESLEGYTTQELIEMAKYAACGPKTWAPTSRTPPTLIREVSVLRDSQLARTTPVHLLPGGRYLVGGRAPGLFAVWSVATARLVWTYTEPWILWSLAPLDEGDTIVVIFYRREPTQPQFLELVEVDLDTGVSSLQTRVPLPTKYTSASSVHVRGDFLVVVSDGVTSLEALIINWRTEAFVRLQFPVGCRIASWLVSGYLVVTQVDIDDALSCAVYCLDTLRWDSLTDLSDQSADHEHLPVASLRLPTELGEQVDCFATQPYRHPLRRGAFKIMTIVSLSRTARLPSNSLKKLWGKIRRSDRDDNAAQTRAIVYSFILRPREDCGDPLLGALGISKIPQWHSFSLSFSGYVVYFPQLSGDRVVIFDTKPNGRGIKSKDGLREVLSREHRMGFPPPMLGLYSTALILVEGNLVRILYYA</sequence>
<dbReference type="SUPFAM" id="SSF50998">
    <property type="entry name" value="Quinoprotein alcohol dehydrogenase-like"/>
    <property type="match status" value="1"/>
</dbReference>
<feature type="domain" description="F-box" evidence="1">
    <location>
        <begin position="1"/>
        <end position="46"/>
    </location>
</feature>
<reference evidence="2" key="1">
    <citation type="submission" date="2023-03" db="EMBL/GenBank/DDBJ databases">
        <title>Massive genome expansion in bonnet fungi (Mycena s.s.) driven by repeated elements and novel gene families across ecological guilds.</title>
        <authorList>
            <consortium name="Lawrence Berkeley National Laboratory"/>
            <person name="Harder C.B."/>
            <person name="Miyauchi S."/>
            <person name="Viragh M."/>
            <person name="Kuo A."/>
            <person name="Thoen E."/>
            <person name="Andreopoulos B."/>
            <person name="Lu D."/>
            <person name="Skrede I."/>
            <person name="Drula E."/>
            <person name="Henrissat B."/>
            <person name="Morin E."/>
            <person name="Kohler A."/>
            <person name="Barry K."/>
            <person name="LaButti K."/>
            <person name="Morin E."/>
            <person name="Salamov A."/>
            <person name="Lipzen A."/>
            <person name="Mereny Z."/>
            <person name="Hegedus B."/>
            <person name="Baldrian P."/>
            <person name="Stursova M."/>
            <person name="Weitz H."/>
            <person name="Taylor A."/>
            <person name="Grigoriev I.V."/>
            <person name="Nagy L.G."/>
            <person name="Martin F."/>
            <person name="Kauserud H."/>
        </authorList>
    </citation>
    <scope>NUCLEOTIDE SEQUENCE</scope>
    <source>
        <strain evidence="2">9284</strain>
    </source>
</reference>
<keyword evidence="3" id="KW-1185">Reference proteome</keyword>
<dbReference type="InterPro" id="IPR011047">
    <property type="entry name" value="Quinoprotein_ADH-like_sf"/>
</dbReference>
<protein>
    <recommendedName>
        <fullName evidence="1">F-box domain-containing protein</fullName>
    </recommendedName>
</protein>
<organism evidence="2 3">
    <name type="scientific">Roridomyces roridus</name>
    <dbReference type="NCBI Taxonomy" id="1738132"/>
    <lineage>
        <taxon>Eukaryota</taxon>
        <taxon>Fungi</taxon>
        <taxon>Dikarya</taxon>
        <taxon>Basidiomycota</taxon>
        <taxon>Agaricomycotina</taxon>
        <taxon>Agaricomycetes</taxon>
        <taxon>Agaricomycetidae</taxon>
        <taxon>Agaricales</taxon>
        <taxon>Marasmiineae</taxon>
        <taxon>Mycenaceae</taxon>
        <taxon>Roridomyces</taxon>
    </lineage>
</organism>
<evidence type="ECO:0000313" key="2">
    <source>
        <dbReference type="EMBL" id="KAJ7617890.1"/>
    </source>
</evidence>
<comment type="caution">
    <text evidence="2">The sequence shown here is derived from an EMBL/GenBank/DDBJ whole genome shotgun (WGS) entry which is preliminary data.</text>
</comment>
<accession>A0AAD7BDC1</accession>
<dbReference type="AlphaFoldDB" id="A0AAD7BDC1"/>
<gene>
    <name evidence="2" type="ORF">FB45DRAFT_1063456</name>
</gene>
<proteinExistence type="predicted"/>
<dbReference type="PROSITE" id="PS50181">
    <property type="entry name" value="FBOX"/>
    <property type="match status" value="1"/>
</dbReference>
<dbReference type="Proteomes" id="UP001221142">
    <property type="component" value="Unassembled WGS sequence"/>
</dbReference>
<dbReference type="InterPro" id="IPR001810">
    <property type="entry name" value="F-box_dom"/>
</dbReference>
<evidence type="ECO:0000259" key="1">
    <source>
        <dbReference type="PROSITE" id="PS50181"/>
    </source>
</evidence>
<evidence type="ECO:0000313" key="3">
    <source>
        <dbReference type="Proteomes" id="UP001221142"/>
    </source>
</evidence>